<reference evidence="2 3" key="1">
    <citation type="submission" date="2020-04" db="EMBL/GenBank/DDBJ databases">
        <title>Genome sequencing of novel species.</title>
        <authorList>
            <person name="Heo J."/>
            <person name="Kim S.-J."/>
            <person name="Kim J.-S."/>
            <person name="Hong S.-B."/>
            <person name="Kwon S.-W."/>
        </authorList>
    </citation>
    <scope>NUCLEOTIDE SEQUENCE [LARGE SCALE GENOMIC DNA]</scope>
    <source>
        <strain evidence="2 3">F39-2</strain>
    </source>
</reference>
<organism evidence="2 3">
    <name type="scientific">Mucilaginibacter robiniae</name>
    <dbReference type="NCBI Taxonomy" id="2728022"/>
    <lineage>
        <taxon>Bacteria</taxon>
        <taxon>Pseudomonadati</taxon>
        <taxon>Bacteroidota</taxon>
        <taxon>Sphingobacteriia</taxon>
        <taxon>Sphingobacteriales</taxon>
        <taxon>Sphingobacteriaceae</taxon>
        <taxon>Mucilaginibacter</taxon>
    </lineage>
</organism>
<keyword evidence="3" id="KW-1185">Reference proteome</keyword>
<protein>
    <submittedName>
        <fullName evidence="2">Uncharacterized protein</fullName>
    </submittedName>
</protein>
<sequence>MAKLKEEDQQKLGSTEKTSKEEPKTDLPMSERDEEKEAEARTQKLAKKAQKTNIGK</sequence>
<name>A0A7L5DVT3_9SPHI</name>
<dbReference type="EMBL" id="CP051682">
    <property type="protein sequence ID" value="QJD94841.1"/>
    <property type="molecule type" value="Genomic_DNA"/>
</dbReference>
<feature type="compositionally biased region" description="Basic and acidic residues" evidence="1">
    <location>
        <begin position="17"/>
        <end position="42"/>
    </location>
</feature>
<feature type="region of interest" description="Disordered" evidence="1">
    <location>
        <begin position="1"/>
        <end position="56"/>
    </location>
</feature>
<feature type="compositionally biased region" description="Basic and acidic residues" evidence="1">
    <location>
        <begin position="1"/>
        <end position="10"/>
    </location>
</feature>
<dbReference type="RefSeq" id="WP_169605858.1">
    <property type="nucleotide sequence ID" value="NZ_CP051682.1"/>
</dbReference>
<evidence type="ECO:0000313" key="2">
    <source>
        <dbReference type="EMBL" id="QJD94841.1"/>
    </source>
</evidence>
<accession>A0A7L5DVT3</accession>
<evidence type="ECO:0000256" key="1">
    <source>
        <dbReference type="SAM" id="MobiDB-lite"/>
    </source>
</evidence>
<evidence type="ECO:0000313" key="3">
    <source>
        <dbReference type="Proteomes" id="UP000503278"/>
    </source>
</evidence>
<proteinExistence type="predicted"/>
<dbReference type="KEGG" id="mrob:HH214_02585"/>
<dbReference type="Proteomes" id="UP000503278">
    <property type="component" value="Chromosome"/>
</dbReference>
<gene>
    <name evidence="2" type="ORF">HH214_02585</name>
</gene>
<dbReference type="AlphaFoldDB" id="A0A7L5DVT3"/>